<dbReference type="OMA" id="GNDDMSQ"/>
<proteinExistence type="inferred from homology"/>
<evidence type="ECO:0000313" key="5">
    <source>
        <dbReference type="EMBL" id="KCW64801.1"/>
    </source>
</evidence>
<dbReference type="GO" id="GO:0004190">
    <property type="term" value="F:aspartic-type endopeptidase activity"/>
    <property type="evidence" value="ECO:0007669"/>
    <property type="project" value="InterPro"/>
</dbReference>
<dbReference type="InterPro" id="IPR001969">
    <property type="entry name" value="Aspartic_peptidase_AS"/>
</dbReference>
<dbReference type="SUPFAM" id="SSF50630">
    <property type="entry name" value="Acid proteases"/>
    <property type="match status" value="1"/>
</dbReference>
<feature type="active site" evidence="2">
    <location>
        <position position="334"/>
    </location>
</feature>
<dbReference type="InterPro" id="IPR033121">
    <property type="entry name" value="PEPTIDASE_A1"/>
</dbReference>
<keyword evidence="3" id="KW-0732">Signal</keyword>
<feature type="active site" evidence="2">
    <location>
        <position position="147"/>
    </location>
</feature>
<accession>A0A059BFY3</accession>
<dbReference type="InterPro" id="IPR032799">
    <property type="entry name" value="TAXi_C"/>
</dbReference>
<evidence type="ECO:0000256" key="1">
    <source>
        <dbReference type="ARBA" id="ARBA00007447"/>
    </source>
</evidence>
<gene>
    <name evidence="5" type="ORF">EUGRSUZ_G02372</name>
</gene>
<reference evidence="5" key="1">
    <citation type="submission" date="2013-07" db="EMBL/GenBank/DDBJ databases">
        <title>The genome of Eucalyptus grandis.</title>
        <authorList>
            <person name="Schmutz J."/>
            <person name="Hayes R."/>
            <person name="Myburg A."/>
            <person name="Tuskan G."/>
            <person name="Grattapaglia D."/>
            <person name="Rokhsar D.S."/>
        </authorList>
    </citation>
    <scope>NUCLEOTIDE SEQUENCE</scope>
    <source>
        <tissue evidence="5">Leaf extractions</tissue>
    </source>
</reference>
<dbReference type="KEGG" id="egr:104453837"/>
<evidence type="ECO:0000259" key="4">
    <source>
        <dbReference type="PROSITE" id="PS51767"/>
    </source>
</evidence>
<dbReference type="MEROPS" id="A01.050"/>
<protein>
    <recommendedName>
        <fullName evidence="4">Peptidase A1 domain-containing protein</fullName>
    </recommendedName>
</protein>
<organism evidence="5">
    <name type="scientific">Eucalyptus grandis</name>
    <name type="common">Flooded gum</name>
    <dbReference type="NCBI Taxonomy" id="71139"/>
    <lineage>
        <taxon>Eukaryota</taxon>
        <taxon>Viridiplantae</taxon>
        <taxon>Streptophyta</taxon>
        <taxon>Embryophyta</taxon>
        <taxon>Tracheophyta</taxon>
        <taxon>Spermatophyta</taxon>
        <taxon>Magnoliopsida</taxon>
        <taxon>eudicotyledons</taxon>
        <taxon>Gunneridae</taxon>
        <taxon>Pentapetalae</taxon>
        <taxon>rosids</taxon>
        <taxon>malvids</taxon>
        <taxon>Myrtales</taxon>
        <taxon>Myrtaceae</taxon>
        <taxon>Myrtoideae</taxon>
        <taxon>Eucalypteae</taxon>
        <taxon>Eucalyptus</taxon>
    </lineage>
</organism>
<sequence>MANYTFFHLVLLVLLFSSHEVEKTCSWGREMVNHEEHDTYTVEVKSLTPATTCKGQAQVRGLTLAHRQGLCSPLAANRQSRNSRVTFLRDQARVRSINILRQSRMLTTGDFGENAQLPIRGGYPGAGEFVVTIGLGTPKVDLTLIFDTGSDITWTQCEPCPNCYHQQDRLFKPSESSTSSNPPCSQSKCTYSINYADESHSDGYYIRDLLTLTPEYKFPNFIFGCGQNNSHDFGTAAGMLGLGQGGTTLISQIALEFSQIFCYCIPGSESSNGYLLFGSDALLKCQTDSYTPIISDPNNPSFYFVNLVGIAFGKQKISFSPESQQSSPTRTIIDSGTTITRLPPPIYSAVRTEFVRFMSNYPVAPPLPPLLDTCYDLRGQKNVTMPKMVLQFEKTLVSLDPSAVVWRESDAQVCLAFAPNRISPDFVIIGSVQQRNLNILYNIQDNKVEFGNGGCGN</sequence>
<dbReference type="EMBL" id="KK198759">
    <property type="protein sequence ID" value="KCW64801.1"/>
    <property type="molecule type" value="Genomic_DNA"/>
</dbReference>
<dbReference type="InterPro" id="IPR001461">
    <property type="entry name" value="Aspartic_peptidase_A1"/>
</dbReference>
<feature type="chain" id="PRO_5001568636" description="Peptidase A1 domain-containing protein" evidence="3">
    <location>
        <begin position="24"/>
        <end position="457"/>
    </location>
</feature>
<dbReference type="PANTHER" id="PTHR13683">
    <property type="entry name" value="ASPARTYL PROTEASES"/>
    <property type="match status" value="1"/>
</dbReference>
<dbReference type="InterPro" id="IPR021109">
    <property type="entry name" value="Peptidase_aspartic_dom_sf"/>
</dbReference>
<dbReference type="InParanoid" id="A0A059BFY3"/>
<dbReference type="eggNOG" id="KOG1339">
    <property type="taxonomic scope" value="Eukaryota"/>
</dbReference>
<dbReference type="Gene3D" id="2.40.70.10">
    <property type="entry name" value="Acid Proteases"/>
    <property type="match status" value="2"/>
</dbReference>
<dbReference type="Gramene" id="KCW64801">
    <property type="protein sequence ID" value="KCW64801"/>
    <property type="gene ID" value="EUGRSUZ_G02372"/>
</dbReference>
<dbReference type="PANTHER" id="PTHR13683:SF750">
    <property type="entry name" value="ASPARTYL PROTEASE AED1"/>
    <property type="match status" value="1"/>
</dbReference>
<evidence type="ECO:0000256" key="3">
    <source>
        <dbReference type="SAM" id="SignalP"/>
    </source>
</evidence>
<dbReference type="OrthoDB" id="771136at2759"/>
<dbReference type="InterPro" id="IPR032861">
    <property type="entry name" value="TAXi_N"/>
</dbReference>
<name>A0A059BFY3_EUCGR</name>
<comment type="similarity">
    <text evidence="1">Belongs to the peptidase A1 family.</text>
</comment>
<dbReference type="Pfam" id="PF14543">
    <property type="entry name" value="TAXi_N"/>
    <property type="match status" value="1"/>
</dbReference>
<dbReference type="AlphaFoldDB" id="A0A059BFY3"/>
<feature type="signal peptide" evidence="3">
    <location>
        <begin position="1"/>
        <end position="23"/>
    </location>
</feature>
<dbReference type="PROSITE" id="PS00141">
    <property type="entry name" value="ASP_PROTEASE"/>
    <property type="match status" value="1"/>
</dbReference>
<feature type="domain" description="Peptidase A1" evidence="4">
    <location>
        <begin position="129"/>
        <end position="451"/>
    </location>
</feature>
<dbReference type="Pfam" id="PF14541">
    <property type="entry name" value="TAXi_C"/>
    <property type="match status" value="1"/>
</dbReference>
<evidence type="ECO:0000256" key="2">
    <source>
        <dbReference type="PIRSR" id="PIRSR601461-1"/>
    </source>
</evidence>
<dbReference type="GO" id="GO:0006508">
    <property type="term" value="P:proteolysis"/>
    <property type="evidence" value="ECO:0007669"/>
    <property type="project" value="InterPro"/>
</dbReference>
<dbReference type="PROSITE" id="PS51767">
    <property type="entry name" value="PEPTIDASE_A1"/>
    <property type="match status" value="1"/>
</dbReference>